<dbReference type="InterPro" id="IPR024072">
    <property type="entry name" value="DHFR-like_dom_sf"/>
</dbReference>
<organism evidence="1 2">
    <name type="scientific">Angomonas deanei</name>
    <dbReference type="NCBI Taxonomy" id="59799"/>
    <lineage>
        <taxon>Eukaryota</taxon>
        <taxon>Discoba</taxon>
        <taxon>Euglenozoa</taxon>
        <taxon>Kinetoplastea</taxon>
        <taxon>Metakinetoplastina</taxon>
        <taxon>Trypanosomatida</taxon>
        <taxon>Trypanosomatidae</taxon>
        <taxon>Strigomonadinae</taxon>
        <taxon>Angomonas</taxon>
    </lineage>
</organism>
<name>A0A7G2C660_9TRYP</name>
<evidence type="ECO:0008006" key="3">
    <source>
        <dbReference type="Google" id="ProtNLM"/>
    </source>
</evidence>
<dbReference type="OrthoDB" id="5432at2759"/>
<evidence type="ECO:0000313" key="1">
    <source>
        <dbReference type="EMBL" id="CAD2215196.1"/>
    </source>
</evidence>
<dbReference type="Gene3D" id="3.40.430.10">
    <property type="entry name" value="Dihydrofolate Reductase, subunit A"/>
    <property type="match status" value="1"/>
</dbReference>
<dbReference type="Proteomes" id="UP000515908">
    <property type="component" value="Chromosome 04"/>
</dbReference>
<keyword evidence="2" id="KW-1185">Reference proteome</keyword>
<accession>A0A7G2C660</accession>
<dbReference type="SUPFAM" id="SSF53597">
    <property type="entry name" value="Dihydrofolate reductase-like"/>
    <property type="match status" value="1"/>
</dbReference>
<dbReference type="AlphaFoldDB" id="A0A7G2C660"/>
<evidence type="ECO:0000313" key="2">
    <source>
        <dbReference type="Proteomes" id="UP000515908"/>
    </source>
</evidence>
<sequence>MDSKGTVASKTNVVEMKGSGYNYFDGDRIVEVVSKNGVSDSFLTHLRKVGIPYIFAGEDSVDSGVAFHKMCECLGEKQGFVFGGATLNGSFLKQGLVTDVSLLQVPAFSNNDKDLPLFNPTEGKFPPLFLNLVASESVGRGGTWLHYALDKKE</sequence>
<reference evidence="1 2" key="1">
    <citation type="submission" date="2020-08" db="EMBL/GenBank/DDBJ databases">
        <authorList>
            <person name="Newling K."/>
            <person name="Davey J."/>
            <person name="Forrester S."/>
        </authorList>
    </citation>
    <scope>NUCLEOTIDE SEQUENCE [LARGE SCALE GENOMIC DNA]</scope>
    <source>
        <strain evidence="2">Crithidia deanei Carvalho (ATCC PRA-265)</strain>
    </source>
</reference>
<protein>
    <recommendedName>
        <fullName evidence="3">RibD C-terminal domain containing protein</fullName>
    </recommendedName>
</protein>
<dbReference type="EMBL" id="LR877148">
    <property type="protein sequence ID" value="CAD2215196.1"/>
    <property type="molecule type" value="Genomic_DNA"/>
</dbReference>
<proteinExistence type="predicted"/>
<dbReference type="VEuPathDB" id="TriTrypDB:ADEAN_000265100"/>
<gene>
    <name evidence="1" type="ORF">ADEAN_000265100</name>
</gene>